<evidence type="ECO:0000313" key="4">
    <source>
        <dbReference type="EMBL" id="SLN13731.1"/>
    </source>
</evidence>
<sequence length="237" mass="24389">MILLLAGTTEARRLAEGLAAAGVPVRASLAGATKGPRPLPVPIRVGGFGGAAGFCAFLRDAGIHAVLDATHPFATRIGPRSAALCAEAGLPYLRVLRPAWAPGPDDDWHEVAIPGDVARIIPAGATVFLATGRQGLADFAGLAGRRVIARVIDPPTGPPPIPGAELVVGMPGDVDAEEALLRRLRVDWIVTKNSGGPASGKLQAARRLRLPVAMLRRPPAPGNVATVPEALDWVAGL</sequence>
<dbReference type="OrthoDB" id="5183775at2"/>
<dbReference type="PANTHER" id="PTHR36925:SF1">
    <property type="entry name" value="COBALT-PRECORRIN-6A REDUCTASE"/>
    <property type="match status" value="1"/>
</dbReference>
<accession>A0A1Y5RDJ4</accession>
<evidence type="ECO:0000256" key="3">
    <source>
        <dbReference type="ARBA" id="ARBA00023002"/>
    </source>
</evidence>
<dbReference type="GO" id="GO:0009236">
    <property type="term" value="P:cobalamin biosynthetic process"/>
    <property type="evidence" value="ECO:0007669"/>
    <property type="project" value="UniProtKB-UniPathway"/>
</dbReference>
<dbReference type="GO" id="GO:0016994">
    <property type="term" value="F:precorrin-6A reductase activity"/>
    <property type="evidence" value="ECO:0007669"/>
    <property type="project" value="UniProtKB-EC"/>
</dbReference>
<protein>
    <submittedName>
        <fullName evidence="4">Precorrin-6A reductase</fullName>
        <ecNumber evidence="4">1.3.1.54</ecNumber>
    </submittedName>
</protein>
<dbReference type="PROSITE" id="PS51014">
    <property type="entry name" value="COBK_CBIJ"/>
    <property type="match status" value="1"/>
</dbReference>
<proteinExistence type="predicted"/>
<evidence type="ECO:0000313" key="5">
    <source>
        <dbReference type="Proteomes" id="UP000193900"/>
    </source>
</evidence>
<dbReference type="InterPro" id="IPR003723">
    <property type="entry name" value="Precorrin-6x_reduct"/>
</dbReference>
<name>A0A1Y5RDJ4_9RHOB</name>
<evidence type="ECO:0000256" key="2">
    <source>
        <dbReference type="ARBA" id="ARBA00022573"/>
    </source>
</evidence>
<dbReference type="AlphaFoldDB" id="A0A1Y5RDJ4"/>
<dbReference type="Pfam" id="PF02571">
    <property type="entry name" value="CbiJ"/>
    <property type="match status" value="1"/>
</dbReference>
<organism evidence="4 5">
    <name type="scientific">Roseisalinus antarcticus</name>
    <dbReference type="NCBI Taxonomy" id="254357"/>
    <lineage>
        <taxon>Bacteria</taxon>
        <taxon>Pseudomonadati</taxon>
        <taxon>Pseudomonadota</taxon>
        <taxon>Alphaproteobacteria</taxon>
        <taxon>Rhodobacterales</taxon>
        <taxon>Roseobacteraceae</taxon>
        <taxon>Roseisalinus</taxon>
    </lineage>
</organism>
<dbReference type="EMBL" id="FWFZ01000001">
    <property type="protein sequence ID" value="SLN13731.1"/>
    <property type="molecule type" value="Genomic_DNA"/>
</dbReference>
<dbReference type="UniPathway" id="UPA00148"/>
<keyword evidence="3 4" id="KW-0560">Oxidoreductase</keyword>
<comment type="pathway">
    <text evidence="1">Cofactor biosynthesis; adenosylcobalamin biosynthesis.</text>
</comment>
<keyword evidence="5" id="KW-1185">Reference proteome</keyword>
<dbReference type="PANTHER" id="PTHR36925">
    <property type="entry name" value="COBALT-PRECORRIN-6A REDUCTASE"/>
    <property type="match status" value="1"/>
</dbReference>
<dbReference type="EC" id="1.3.1.54" evidence="4"/>
<dbReference type="Proteomes" id="UP000193900">
    <property type="component" value="Unassembled WGS sequence"/>
</dbReference>
<keyword evidence="2" id="KW-0169">Cobalamin biosynthesis</keyword>
<dbReference type="NCBIfam" id="NF005968">
    <property type="entry name" value="PRK08057.1-2"/>
    <property type="match status" value="1"/>
</dbReference>
<dbReference type="RefSeq" id="WP_085877021.1">
    <property type="nucleotide sequence ID" value="NZ_FWFZ01000001.1"/>
</dbReference>
<reference evidence="4 5" key="1">
    <citation type="submission" date="2017-03" db="EMBL/GenBank/DDBJ databases">
        <authorList>
            <person name="Afonso C.L."/>
            <person name="Miller P.J."/>
            <person name="Scott M.A."/>
            <person name="Spackman E."/>
            <person name="Goraichik I."/>
            <person name="Dimitrov K.M."/>
            <person name="Suarez D.L."/>
            <person name="Swayne D.E."/>
        </authorList>
    </citation>
    <scope>NUCLEOTIDE SEQUENCE [LARGE SCALE GENOMIC DNA]</scope>
    <source>
        <strain evidence="4 5">CECT 7023</strain>
    </source>
</reference>
<evidence type="ECO:0000256" key="1">
    <source>
        <dbReference type="ARBA" id="ARBA00004953"/>
    </source>
</evidence>
<gene>
    <name evidence="4" type="primary">cobK</name>
    <name evidence="4" type="ORF">ROA7023_00074</name>
</gene>